<evidence type="ECO:0000256" key="3">
    <source>
        <dbReference type="SAM" id="MobiDB-lite"/>
    </source>
</evidence>
<name>A0ABS2HH58_9VIBR</name>
<evidence type="ECO:0000256" key="2">
    <source>
        <dbReference type="ARBA" id="ARBA00023295"/>
    </source>
</evidence>
<feature type="domain" description="Glycoside hydrolase family 42 N-terminal" evidence="4">
    <location>
        <begin position="702"/>
        <end position="825"/>
    </location>
</feature>
<feature type="domain" description="Agarase CBM-like" evidence="5">
    <location>
        <begin position="232"/>
        <end position="402"/>
    </location>
</feature>
<proteinExistence type="predicted"/>
<evidence type="ECO:0000259" key="4">
    <source>
        <dbReference type="Pfam" id="PF02449"/>
    </source>
</evidence>
<dbReference type="Gene3D" id="3.20.20.80">
    <property type="entry name" value="Glycosidases"/>
    <property type="match status" value="1"/>
</dbReference>
<evidence type="ECO:0000313" key="6">
    <source>
        <dbReference type="EMBL" id="MBM7035414.1"/>
    </source>
</evidence>
<evidence type="ECO:0000313" key="7">
    <source>
        <dbReference type="Proteomes" id="UP000809621"/>
    </source>
</evidence>
<protein>
    <submittedName>
        <fullName evidence="6">Beta-galactosidase</fullName>
    </submittedName>
</protein>
<evidence type="ECO:0000259" key="5">
    <source>
        <dbReference type="Pfam" id="PF17992"/>
    </source>
</evidence>
<sequence>MTACSTSSTTSNSPTSNTEQSDTSVAPDFESTPFFSAASATHATVKPVSGDGVTEGERALAISFDAVSEADKYNYWPNVKIFPQGEPWNWNDKGSFTVDVTNPTDKPANIIFKLVDNVGQMGAATNQLNYAVTIPAGETQQVEMLFNGGTRQLDGYWDGQKLNLRRLVELQVFVQGPMDAQQVVLDNFSLVDSTGDFVSAQEKVIEAGPIPTLKMVTDFDTMPSLISDRSTSTTVKRIKRDDGKAIEVVFTADNAYPNLTFKSSSPFDWSEIGDFNLAFDIENPSSDALQMFVRVDQAENKNWGGTADGVNDSLSSYMTLLPNQRSTYYLSLAEVAGDMTSGMRSEPPKKSYSAQAISHGWGLTSLDVSNIVSFQLYLQNPTSNAKIIMDSVRLVPNLDADTSRYTNIVDQYGQFSGDTWAEKVTSDEQLIAAGQEELAKLGQVKPMSDRSLYGGWKAGPKLEATGYFRTEKVDGKWSLVDPQGYLFFMTGLDNVRMDDTVTMTGVDFDNPAAREGRIVASELRNSMFEWLPEDDDPYAVNYDYAPYVHSGATKKGEVFSFYRTNLMRKYQTDRDSALETWKEVTLDRMQEWGFTTLGNWIDPMFFGSERVAYEAHGWINGNHQRISTGNDYWGPIHDPFDPEFVNSTREMAEGVAAQVDKNDPWLVGIFVDNEISWGNVMNEANHYGLIVNALSLDAKQSPAKAAFSAHLKQKYTTIDALNRAWKTQISSWETFDASFEHRSALKAGMKSDYSDMLTLLADKYFSTVDAELNRVLPNHMYMGARFADWGVTPEIARGAAKYVDVMSYNLYANDLNDPKKAHFKQWLAELDKPSVIGEFHFGSTDTGLFHGGIVTVANQTQRAEMYTHYMQSVVDNPYFVGAHWFQYLDSPATGRAWDGENYNIGFVTIADEPYVELIEAATEFNRTLYDNRFGK</sequence>
<dbReference type="InterPro" id="IPR040669">
    <property type="entry name" value="Agarase_CBM"/>
</dbReference>
<reference evidence="6 7" key="1">
    <citation type="submission" date="2021-02" db="EMBL/GenBank/DDBJ databases">
        <authorList>
            <person name="Park J.-S."/>
        </authorList>
    </citation>
    <scope>NUCLEOTIDE SEQUENCE [LARGE SCALE GENOMIC DNA]</scope>
    <source>
        <strain evidence="6 7">188UL20-2</strain>
    </source>
</reference>
<accession>A0ABS2HH58</accession>
<organism evidence="6 7">
    <name type="scientific">Vibrio ulleungensis</name>
    <dbReference type="NCBI Taxonomy" id="2807619"/>
    <lineage>
        <taxon>Bacteria</taxon>
        <taxon>Pseudomonadati</taxon>
        <taxon>Pseudomonadota</taxon>
        <taxon>Gammaproteobacteria</taxon>
        <taxon>Vibrionales</taxon>
        <taxon>Vibrionaceae</taxon>
        <taxon>Vibrio</taxon>
    </lineage>
</organism>
<gene>
    <name evidence="6" type="ORF">JQC93_03260</name>
</gene>
<feature type="region of interest" description="Disordered" evidence="3">
    <location>
        <begin position="1"/>
        <end position="29"/>
    </location>
</feature>
<keyword evidence="7" id="KW-1185">Reference proteome</keyword>
<dbReference type="Pfam" id="PF17992">
    <property type="entry name" value="Agarase_CBM"/>
    <property type="match status" value="1"/>
</dbReference>
<comment type="caution">
    <text evidence="6">The sequence shown here is derived from an EMBL/GenBank/DDBJ whole genome shotgun (WGS) entry which is preliminary data.</text>
</comment>
<evidence type="ECO:0000256" key="1">
    <source>
        <dbReference type="ARBA" id="ARBA00022801"/>
    </source>
</evidence>
<feature type="compositionally biased region" description="Low complexity" evidence="3">
    <location>
        <begin position="1"/>
        <end position="18"/>
    </location>
</feature>
<dbReference type="SUPFAM" id="SSF51445">
    <property type="entry name" value="(Trans)glycosidases"/>
    <property type="match status" value="1"/>
</dbReference>
<dbReference type="EMBL" id="JAFEUM010000001">
    <property type="protein sequence ID" value="MBM7035414.1"/>
    <property type="molecule type" value="Genomic_DNA"/>
</dbReference>
<keyword evidence="1" id="KW-0378">Hydrolase</keyword>
<dbReference type="InterPro" id="IPR017853">
    <property type="entry name" value="GH"/>
</dbReference>
<keyword evidence="2" id="KW-0326">Glycosidase</keyword>
<dbReference type="Proteomes" id="UP000809621">
    <property type="component" value="Unassembled WGS sequence"/>
</dbReference>
<dbReference type="InterPro" id="IPR013529">
    <property type="entry name" value="Glyco_hydro_42_N"/>
</dbReference>
<dbReference type="Gene3D" id="2.60.120.430">
    <property type="entry name" value="Galactose-binding lectin"/>
    <property type="match status" value="2"/>
</dbReference>
<dbReference type="Pfam" id="PF02449">
    <property type="entry name" value="Glyco_hydro_42"/>
    <property type="match status" value="1"/>
</dbReference>